<keyword evidence="7" id="KW-1133">Transmembrane helix</keyword>
<name>A0A0D3I4X9_EMIH1</name>
<dbReference type="RefSeq" id="XP_005758743.1">
    <property type="nucleotide sequence ID" value="XM_005758686.1"/>
</dbReference>
<keyword evidence="4" id="KW-0808">Transferase</keyword>
<dbReference type="PANTHER" id="PTHR11214:SF378">
    <property type="entry name" value="BETA-1,3-GALACTOSYLTRANSFERASE 4"/>
    <property type="match status" value="1"/>
</dbReference>
<proteinExistence type="inferred from homology"/>
<dbReference type="eggNOG" id="ENOG502STRG">
    <property type="taxonomic scope" value="Eukaryota"/>
</dbReference>
<organism evidence="10 11">
    <name type="scientific">Emiliania huxleyi (strain CCMP1516)</name>
    <dbReference type="NCBI Taxonomy" id="280463"/>
    <lineage>
        <taxon>Eukaryota</taxon>
        <taxon>Haptista</taxon>
        <taxon>Haptophyta</taxon>
        <taxon>Prymnesiophyceae</taxon>
        <taxon>Isochrysidales</taxon>
        <taxon>Noelaerhabdaceae</taxon>
        <taxon>Emiliania</taxon>
    </lineage>
</organism>
<evidence type="ECO:0000313" key="11">
    <source>
        <dbReference type="Proteomes" id="UP000013827"/>
    </source>
</evidence>
<keyword evidence="11" id="KW-1185">Reference proteome</keyword>
<evidence type="ECO:0000256" key="9">
    <source>
        <dbReference type="ARBA" id="ARBA00023136"/>
    </source>
</evidence>
<dbReference type="KEGG" id="ehx:EMIHUDRAFT_249903"/>
<dbReference type="GO" id="GO:0000139">
    <property type="term" value="C:Golgi membrane"/>
    <property type="evidence" value="ECO:0007669"/>
    <property type="project" value="UniProtKB-SubCell"/>
</dbReference>
<reference evidence="11" key="1">
    <citation type="journal article" date="2013" name="Nature">
        <title>Pan genome of the phytoplankton Emiliania underpins its global distribution.</title>
        <authorList>
            <person name="Read B.A."/>
            <person name="Kegel J."/>
            <person name="Klute M.J."/>
            <person name="Kuo A."/>
            <person name="Lefebvre S.C."/>
            <person name="Maumus F."/>
            <person name="Mayer C."/>
            <person name="Miller J."/>
            <person name="Monier A."/>
            <person name="Salamov A."/>
            <person name="Young J."/>
            <person name="Aguilar M."/>
            <person name="Claverie J.M."/>
            <person name="Frickenhaus S."/>
            <person name="Gonzalez K."/>
            <person name="Herman E.K."/>
            <person name="Lin Y.C."/>
            <person name="Napier J."/>
            <person name="Ogata H."/>
            <person name="Sarno A.F."/>
            <person name="Shmutz J."/>
            <person name="Schroeder D."/>
            <person name="de Vargas C."/>
            <person name="Verret F."/>
            <person name="von Dassow P."/>
            <person name="Valentin K."/>
            <person name="Van de Peer Y."/>
            <person name="Wheeler G."/>
            <person name="Dacks J.B."/>
            <person name="Delwiche C.F."/>
            <person name="Dyhrman S.T."/>
            <person name="Glockner G."/>
            <person name="John U."/>
            <person name="Richards T."/>
            <person name="Worden A.Z."/>
            <person name="Zhang X."/>
            <person name="Grigoriev I.V."/>
            <person name="Allen A.E."/>
            <person name="Bidle K."/>
            <person name="Borodovsky M."/>
            <person name="Bowler C."/>
            <person name="Brownlee C."/>
            <person name="Cock J.M."/>
            <person name="Elias M."/>
            <person name="Gladyshev V.N."/>
            <person name="Groth M."/>
            <person name="Guda C."/>
            <person name="Hadaegh A."/>
            <person name="Iglesias-Rodriguez M.D."/>
            <person name="Jenkins J."/>
            <person name="Jones B.M."/>
            <person name="Lawson T."/>
            <person name="Leese F."/>
            <person name="Lindquist E."/>
            <person name="Lobanov A."/>
            <person name="Lomsadze A."/>
            <person name="Malik S.B."/>
            <person name="Marsh M.E."/>
            <person name="Mackinder L."/>
            <person name="Mock T."/>
            <person name="Mueller-Roeber B."/>
            <person name="Pagarete A."/>
            <person name="Parker M."/>
            <person name="Probert I."/>
            <person name="Quesneville H."/>
            <person name="Raines C."/>
            <person name="Rensing S.A."/>
            <person name="Riano-Pachon D.M."/>
            <person name="Richier S."/>
            <person name="Rokitta S."/>
            <person name="Shiraiwa Y."/>
            <person name="Soanes D.M."/>
            <person name="van der Giezen M."/>
            <person name="Wahlund T.M."/>
            <person name="Williams B."/>
            <person name="Wilson W."/>
            <person name="Wolfe G."/>
            <person name="Wurch L.L."/>
        </authorList>
    </citation>
    <scope>NUCLEOTIDE SEQUENCE</scope>
</reference>
<dbReference type="InterPro" id="IPR002659">
    <property type="entry name" value="Glyco_trans_31"/>
</dbReference>
<dbReference type="HOGENOM" id="CLU_490433_0_0_1"/>
<evidence type="ECO:0000256" key="5">
    <source>
        <dbReference type="ARBA" id="ARBA00022692"/>
    </source>
</evidence>
<evidence type="ECO:0000313" key="10">
    <source>
        <dbReference type="EnsemblProtists" id="EOD06314"/>
    </source>
</evidence>
<protein>
    <recommendedName>
        <fullName evidence="12">Hexosyltransferase</fullName>
    </recommendedName>
</protein>
<keyword evidence="6" id="KW-0735">Signal-anchor</keyword>
<dbReference type="PaxDb" id="2903-EOD06314"/>
<evidence type="ECO:0000256" key="2">
    <source>
        <dbReference type="ARBA" id="ARBA00008661"/>
    </source>
</evidence>
<evidence type="ECO:0000256" key="6">
    <source>
        <dbReference type="ARBA" id="ARBA00022968"/>
    </source>
</evidence>
<dbReference type="Proteomes" id="UP000013827">
    <property type="component" value="Unassembled WGS sequence"/>
</dbReference>
<reference evidence="10" key="2">
    <citation type="submission" date="2024-10" db="UniProtKB">
        <authorList>
            <consortium name="EnsemblProtists"/>
        </authorList>
    </citation>
    <scope>IDENTIFICATION</scope>
</reference>
<evidence type="ECO:0000256" key="7">
    <source>
        <dbReference type="ARBA" id="ARBA00022989"/>
    </source>
</evidence>
<sequence>MEMKPRSRDIWVAVGVVSAPSHIRHRTVLRSWLSLPDSDAATLSLFAVRSGGAPQRVSESLIAEQREHEDMLLLPTVAWDETRLRGTVLTLAAWLEHAATHLRARFVAKVDDDLYLHAPRLASMLRALRPLGDHSYLGALAWHGWRPALWDACGFGWTATLSSSNLKREGCDKAQAEVAGPFPFAIGYLVVLSAPLVAAAVASPAYAAELARLRAFRPARRELGINEDVWLGSFLHRHLHSLPIAFVDLSSFEGIVDLGRGRRRAPDLMIPRSAVAVHVKSKEVGAFLAVHDLFTQRNGSAERCQPRQPRLSCGTGCPKISVNAYTISSDLGRIAAAEITPSSCQPEGSANGNASSVFCRVWLEPGGRPAYSVALQRFVQCGRGAGCKEPSRWASPGERHRVRCCSDSPLPGWPVRAGCSVWAESDGPLLGGCHLDKTFEEAASICRGAGARLCSADELRGGCARGTGCHGDRHLAWSGDRFPAADPPLQLPPCSVASVAPVDLAPLVRTDAMLQRVLGMFPDRGAGWGPAPAQTERPAHYVHHDASLVLKSPWSS</sequence>
<dbReference type="GO" id="GO:0016758">
    <property type="term" value="F:hexosyltransferase activity"/>
    <property type="evidence" value="ECO:0007669"/>
    <property type="project" value="InterPro"/>
</dbReference>
<evidence type="ECO:0000256" key="1">
    <source>
        <dbReference type="ARBA" id="ARBA00004323"/>
    </source>
</evidence>
<evidence type="ECO:0000256" key="3">
    <source>
        <dbReference type="ARBA" id="ARBA00022676"/>
    </source>
</evidence>
<keyword evidence="3" id="KW-0328">Glycosyltransferase</keyword>
<accession>A0A0D3I4X9</accession>
<comment type="similarity">
    <text evidence="2">Belongs to the glycosyltransferase 31 family.</text>
</comment>
<dbReference type="EnsemblProtists" id="EOD06314">
    <property type="protein sequence ID" value="EOD06314"/>
    <property type="gene ID" value="EMIHUDRAFT_249903"/>
</dbReference>
<dbReference type="PANTHER" id="PTHR11214">
    <property type="entry name" value="BETA-1,3-N-ACETYLGLUCOSAMINYLTRANSFERASE"/>
    <property type="match status" value="1"/>
</dbReference>
<dbReference type="GO" id="GO:0006493">
    <property type="term" value="P:protein O-linked glycosylation"/>
    <property type="evidence" value="ECO:0007669"/>
    <property type="project" value="TreeGrafter"/>
</dbReference>
<keyword evidence="5" id="KW-0812">Transmembrane</keyword>
<evidence type="ECO:0000256" key="8">
    <source>
        <dbReference type="ARBA" id="ARBA00023034"/>
    </source>
</evidence>
<evidence type="ECO:0000256" key="4">
    <source>
        <dbReference type="ARBA" id="ARBA00022679"/>
    </source>
</evidence>
<evidence type="ECO:0008006" key="12">
    <source>
        <dbReference type="Google" id="ProtNLM"/>
    </source>
</evidence>
<keyword evidence="8" id="KW-0333">Golgi apparatus</keyword>
<dbReference type="Gene3D" id="3.90.550.50">
    <property type="match status" value="1"/>
</dbReference>
<dbReference type="AlphaFoldDB" id="A0A0D3I4X9"/>
<comment type="subcellular location">
    <subcellularLocation>
        <location evidence="1">Golgi apparatus membrane</location>
        <topology evidence="1">Single-pass type II membrane protein</topology>
    </subcellularLocation>
</comment>
<keyword evidence="9" id="KW-0472">Membrane</keyword>
<dbReference type="GeneID" id="17252463"/>